<dbReference type="RefSeq" id="XP_013956233.1">
    <property type="nucleotide sequence ID" value="XM_014100758.1"/>
</dbReference>
<dbReference type="HOGENOM" id="CLU_051213_0_0_1"/>
<dbReference type="Proteomes" id="UP000007115">
    <property type="component" value="Unassembled WGS sequence"/>
</dbReference>
<dbReference type="OrthoDB" id="3469225at2759"/>
<comment type="caution">
    <text evidence="1">The sequence shown here is derived from an EMBL/GenBank/DDBJ whole genome shotgun (WGS) entry which is preliminary data.</text>
</comment>
<reference evidence="1 2" key="1">
    <citation type="journal article" date="2011" name="Genome Biol.">
        <title>Comparative genome sequence analysis underscores mycoparasitism as the ancestral life style of Trichoderma.</title>
        <authorList>
            <person name="Kubicek C.P."/>
            <person name="Herrera-Estrella A."/>
            <person name="Seidl-Seiboth V."/>
            <person name="Martinez D.A."/>
            <person name="Druzhinina I.S."/>
            <person name="Thon M."/>
            <person name="Zeilinger S."/>
            <person name="Casas-Flores S."/>
            <person name="Horwitz B.A."/>
            <person name="Mukherjee P.K."/>
            <person name="Mukherjee M."/>
            <person name="Kredics L."/>
            <person name="Alcaraz L.D."/>
            <person name="Aerts A."/>
            <person name="Antal Z."/>
            <person name="Atanasova L."/>
            <person name="Cervantes-Badillo M.G."/>
            <person name="Challacombe J."/>
            <person name="Chertkov O."/>
            <person name="McCluskey K."/>
            <person name="Coulpier F."/>
            <person name="Deshpande N."/>
            <person name="von Doehren H."/>
            <person name="Ebbole D.J."/>
            <person name="Esquivel-Naranjo E.U."/>
            <person name="Fekete E."/>
            <person name="Flipphi M."/>
            <person name="Glaser F."/>
            <person name="Gomez-Rodriguez E.Y."/>
            <person name="Gruber S."/>
            <person name="Han C."/>
            <person name="Henrissat B."/>
            <person name="Hermosa R."/>
            <person name="Hernandez-Onate M."/>
            <person name="Karaffa L."/>
            <person name="Kosti I."/>
            <person name="Le Crom S."/>
            <person name="Lindquist E."/>
            <person name="Lucas S."/>
            <person name="Luebeck M."/>
            <person name="Luebeck P.S."/>
            <person name="Margeot A."/>
            <person name="Metz B."/>
            <person name="Misra M."/>
            <person name="Nevalainen H."/>
            <person name="Omann M."/>
            <person name="Packer N."/>
            <person name="Perrone G."/>
            <person name="Uresti-Rivera E.E."/>
            <person name="Salamov A."/>
            <person name="Schmoll M."/>
            <person name="Seiboth B."/>
            <person name="Shapiro H."/>
            <person name="Sukno S."/>
            <person name="Tamayo-Ramos J.A."/>
            <person name="Tisch D."/>
            <person name="Wiest A."/>
            <person name="Wilkinson H.H."/>
            <person name="Zhang M."/>
            <person name="Coutinho P.M."/>
            <person name="Kenerley C.M."/>
            <person name="Monte E."/>
            <person name="Baker S.E."/>
            <person name="Grigoriev I.V."/>
        </authorList>
    </citation>
    <scope>NUCLEOTIDE SEQUENCE [LARGE SCALE GENOMIC DNA]</scope>
    <source>
        <strain evidence="2">Gv29-8 / FGSC 10586</strain>
    </source>
</reference>
<dbReference type="EMBL" id="ABDF02000040">
    <property type="protein sequence ID" value="EHK22040.1"/>
    <property type="molecule type" value="Genomic_DNA"/>
</dbReference>
<evidence type="ECO:0000313" key="1">
    <source>
        <dbReference type="EMBL" id="EHK22040.1"/>
    </source>
</evidence>
<keyword evidence="2" id="KW-1185">Reference proteome</keyword>
<dbReference type="STRING" id="413071.G9MU39"/>
<dbReference type="VEuPathDB" id="FungiDB:TRIVIDRAFT_151299"/>
<organism evidence="1 2">
    <name type="scientific">Hypocrea virens (strain Gv29-8 / FGSC 10586)</name>
    <name type="common">Gliocladium virens</name>
    <name type="synonym">Trichoderma virens</name>
    <dbReference type="NCBI Taxonomy" id="413071"/>
    <lineage>
        <taxon>Eukaryota</taxon>
        <taxon>Fungi</taxon>
        <taxon>Dikarya</taxon>
        <taxon>Ascomycota</taxon>
        <taxon>Pezizomycotina</taxon>
        <taxon>Sordariomycetes</taxon>
        <taxon>Hypocreomycetidae</taxon>
        <taxon>Hypocreales</taxon>
        <taxon>Hypocreaceae</taxon>
        <taxon>Trichoderma</taxon>
    </lineage>
</organism>
<sequence length="437" mass="49050">MFIPYTNPSSKKDPNARRIINTHVAAHTSVNRRTCRGSGNLPGGFAGCLNWFYVPELAMPPSRPDQQEASADDEGTVSHNMLAQRTVARRIGCRPFAGGKFYPLESQGDNSRGPLLLHALSHYGSRHLYQAILYHRQCLLKAVRQKISSQEIDEVLLHSLCMMISIDECLMFNEYRQVHLKGLQDVIQVHKVQNAARHSRCTVGPDPPADKSPMEMAVEVKGAVVEFHLQVNLAFDNNTTAMLSPRTLPPYSLDALKMRALNLPPGFSDLICRGLLTEKMVGLLENFAAWFFKGMGTEAACRETWRYSNFHPANTLEKCIAMTLVCLADDLSAIGLHPCAVIFRQPNQRSQIILSSSELWTPPYLGGLVTWMSTVIATPRRESLIEGDTQMALLRESIRHMKVCRSVEQVEAILQGFFYDQSRAAEWRRVWGKALVL</sequence>
<evidence type="ECO:0008006" key="3">
    <source>
        <dbReference type="Google" id="ProtNLM"/>
    </source>
</evidence>
<dbReference type="InParanoid" id="G9MU39"/>
<gene>
    <name evidence="1" type="ORF">TRIVIDRAFT_151299</name>
</gene>
<dbReference type="AlphaFoldDB" id="G9MU39"/>
<accession>G9MU39</accession>
<proteinExistence type="predicted"/>
<evidence type="ECO:0000313" key="2">
    <source>
        <dbReference type="Proteomes" id="UP000007115"/>
    </source>
</evidence>
<dbReference type="GeneID" id="25788125"/>
<protein>
    <recommendedName>
        <fullName evidence="3">Transcription factor domain-containing protein</fullName>
    </recommendedName>
</protein>
<dbReference type="OMA" id="CTMISVD"/>
<name>G9MU39_HYPVG</name>